<dbReference type="EMBL" id="SACO01000010">
    <property type="protein sequence ID" value="RVU04130.1"/>
    <property type="molecule type" value="Genomic_DNA"/>
</dbReference>
<protein>
    <recommendedName>
        <fullName evidence="1">Putative Flp pilus-assembly TadG-like N-terminal domain-containing protein</fullName>
    </recommendedName>
</protein>
<dbReference type="Proteomes" id="UP000282837">
    <property type="component" value="Unassembled WGS sequence"/>
</dbReference>
<comment type="caution">
    <text evidence="2">The sequence shown here is derived from an EMBL/GenBank/DDBJ whole genome shotgun (WGS) entry which is preliminary data.</text>
</comment>
<accession>A0A3S3TM06</accession>
<evidence type="ECO:0000259" key="1">
    <source>
        <dbReference type="Pfam" id="PF13400"/>
    </source>
</evidence>
<keyword evidence="3" id="KW-1185">Reference proteome</keyword>
<sequence length="509" mass="54265">MSRFWKKLAGDRRGNILTLVALAMVPVSFAVGFGVDYGRAMKLQAQMNAAADAAALVAVSSPMMQDLSSTATTAAQNAAKAMFNAQVARLGSKTYNPNTDLSVAITTTGTLNNGRRVVVQWRAQATTWFARLLGTSALPISGSASSQAIKAPYMNFYMVLDTSPSMLLPTTTSGMTTMRNATKTYSFTPYGCAFGCHIKVPHTVSTDIRDPSGRPVWLDTSGNVFRLTSYSSSTAIGLNAAGRSVTVTAFPNGYFADNYWIAKNFATYWGVPNVELRIDALRTAAQQFIPYAAAQAADKGVTYKLQLFAFDYTRSGASNAVRTITSTMADMATMSSSVVPDFYAQQDYLASNGCPTSTFCNNDASTNFSSMLTTMNTTMATPGDGTTPSNPQEVMFLVTDGMYDEMSGSTRSFAQLTAAHIAKCNAIKARGIRIAVLYTEYHADSLIGVSWAPTLAGPAIPNIEPQLQACASTGSDGSPLEYKVATDQSISDALIALFALTVQSAHLVQ</sequence>
<reference evidence="2 3" key="1">
    <citation type="submission" date="2019-01" db="EMBL/GenBank/DDBJ databases">
        <authorList>
            <person name="Chen W.-M."/>
        </authorList>
    </citation>
    <scope>NUCLEOTIDE SEQUENCE [LARGE SCALE GENOMIC DNA]</scope>
    <source>
        <strain evidence="2 3">FSY-9</strain>
    </source>
</reference>
<organism evidence="2 3">
    <name type="scientific">Novosphingobium umbonatum</name>
    <dbReference type="NCBI Taxonomy" id="1908524"/>
    <lineage>
        <taxon>Bacteria</taxon>
        <taxon>Pseudomonadati</taxon>
        <taxon>Pseudomonadota</taxon>
        <taxon>Alphaproteobacteria</taxon>
        <taxon>Sphingomonadales</taxon>
        <taxon>Sphingomonadaceae</taxon>
        <taxon>Novosphingobium</taxon>
    </lineage>
</organism>
<evidence type="ECO:0000313" key="2">
    <source>
        <dbReference type="EMBL" id="RVU04130.1"/>
    </source>
</evidence>
<dbReference type="AlphaFoldDB" id="A0A3S3TM06"/>
<gene>
    <name evidence="2" type="ORF">EOE18_13255</name>
</gene>
<proteinExistence type="predicted"/>
<dbReference type="Pfam" id="PF13400">
    <property type="entry name" value="Tad"/>
    <property type="match status" value="1"/>
</dbReference>
<evidence type="ECO:0000313" key="3">
    <source>
        <dbReference type="Proteomes" id="UP000282837"/>
    </source>
</evidence>
<dbReference type="InterPro" id="IPR028087">
    <property type="entry name" value="Tad_N"/>
</dbReference>
<dbReference type="OrthoDB" id="7624353at2"/>
<name>A0A3S3TM06_9SPHN</name>
<dbReference type="RefSeq" id="WP_127710276.1">
    <property type="nucleotide sequence ID" value="NZ_SACO01000010.1"/>
</dbReference>
<feature type="domain" description="Putative Flp pilus-assembly TadG-like N-terminal" evidence="1">
    <location>
        <begin position="14"/>
        <end position="59"/>
    </location>
</feature>